<proteinExistence type="predicted"/>
<dbReference type="Proteomes" id="UP001138921">
    <property type="component" value="Unassembled WGS sequence"/>
</dbReference>
<dbReference type="RefSeq" id="WP_214392506.1">
    <property type="nucleotide sequence ID" value="NZ_JAFLWW010000007.1"/>
</dbReference>
<reference evidence="2" key="1">
    <citation type="journal article" date="2021" name="Microorganisms">
        <title>Phylogenomic Reconstruction and Metabolic Potential of the Genus Aminobacter.</title>
        <authorList>
            <person name="Artuso I."/>
            <person name="Turrini P."/>
            <person name="Pirolo M."/>
            <person name="Lugli G.A."/>
            <person name="Ventura M."/>
            <person name="Visca P."/>
        </authorList>
    </citation>
    <scope>NUCLEOTIDE SEQUENCE</scope>
    <source>
        <strain evidence="2">LMG 26462</strain>
    </source>
</reference>
<sequence length="209" mass="22730">MKADVALHATTAFAAEAYPVIESLIARGINVVTITQELFFPLGSNVGIAEEIDRQAKAAGARVTAVGINPGFILDLLPISASSPCWQVNRVDGRRIVDFSPYGPDEMRHIGAGLTESEFALGAKDGTIGHTGLLETAGMVAVSMGLEVDELRQAKSAIITSRHRRTSYPPVIEYFGHMSAGYFVKHTEVPEDILRRATRKLPARRCVRW</sequence>
<evidence type="ECO:0000259" key="1">
    <source>
        <dbReference type="Pfam" id="PF19328"/>
    </source>
</evidence>
<gene>
    <name evidence="2" type="ORF">J1C56_23980</name>
</gene>
<dbReference type="EMBL" id="JAFLWW010000007">
    <property type="protein sequence ID" value="MBT1158636.1"/>
    <property type="molecule type" value="Genomic_DNA"/>
</dbReference>
<dbReference type="AlphaFoldDB" id="A0A9X1AFI6"/>
<evidence type="ECO:0000313" key="3">
    <source>
        <dbReference type="Proteomes" id="UP001138921"/>
    </source>
</evidence>
<comment type="caution">
    <text evidence="2">The sequence shown here is derived from an EMBL/GenBank/DDBJ whole genome shotgun (WGS) entry which is preliminary data.</text>
</comment>
<keyword evidence="3" id="KW-1185">Reference proteome</keyword>
<organism evidence="2 3">
    <name type="scientific">Aminobacter anthyllidis</name>
    <dbReference type="NCBI Taxonomy" id="1035067"/>
    <lineage>
        <taxon>Bacteria</taxon>
        <taxon>Pseudomonadati</taxon>
        <taxon>Pseudomonadota</taxon>
        <taxon>Alphaproteobacteria</taxon>
        <taxon>Hyphomicrobiales</taxon>
        <taxon>Phyllobacteriaceae</taxon>
        <taxon>Aminobacter</taxon>
    </lineage>
</organism>
<reference evidence="2" key="2">
    <citation type="submission" date="2021-03" db="EMBL/GenBank/DDBJ databases">
        <authorList>
            <person name="Artuso I."/>
            <person name="Turrini P."/>
            <person name="Pirolo M."/>
            <person name="Lugli G.A."/>
            <person name="Ventura M."/>
            <person name="Visca P."/>
        </authorList>
    </citation>
    <scope>NUCLEOTIDE SEQUENCE</scope>
    <source>
        <strain evidence="2">LMG 26462</strain>
    </source>
</reference>
<dbReference type="InterPro" id="IPR045760">
    <property type="entry name" value="DAP_DH_C"/>
</dbReference>
<dbReference type="Pfam" id="PF19328">
    <property type="entry name" value="DAP_DH_C"/>
    <property type="match status" value="1"/>
</dbReference>
<accession>A0A9X1AFI6</accession>
<protein>
    <recommendedName>
        <fullName evidence="1">2,4-diaminopentanoate dehydrogenase C-terminal domain-containing protein</fullName>
    </recommendedName>
</protein>
<evidence type="ECO:0000313" key="2">
    <source>
        <dbReference type="EMBL" id="MBT1158636.1"/>
    </source>
</evidence>
<feature type="domain" description="2,4-diaminopentanoate dehydrogenase C-terminal" evidence="1">
    <location>
        <begin position="72"/>
        <end position="169"/>
    </location>
</feature>
<name>A0A9X1AFI6_9HYPH</name>